<protein>
    <recommendedName>
        <fullName evidence="3">DUF4825 domain-containing protein</fullName>
    </recommendedName>
</protein>
<name>A0ABU4FZZ0_9BACL</name>
<dbReference type="EMBL" id="JAUBDH010000005">
    <property type="protein sequence ID" value="MDW0110286.1"/>
    <property type="molecule type" value="Genomic_DNA"/>
</dbReference>
<accession>A0ABU4FZZ0</accession>
<dbReference type="Proteomes" id="UP001280629">
    <property type="component" value="Unassembled WGS sequence"/>
</dbReference>
<sequence length="148" mass="17090">MKMRGFLLLLLLIGGAYAMLQSINEYTSKGFHEVLHVPENQIEQLIFTKPSATSTDPPAWMTTDREQIAMLLEFLNDYELKKRDSQEYLDDLNFNQFTISLEDSEHNLITIMIEDNFVVTHTGEQYTVLDGPLDVDWMVNFILLSHSS</sequence>
<evidence type="ECO:0008006" key="3">
    <source>
        <dbReference type="Google" id="ProtNLM"/>
    </source>
</evidence>
<evidence type="ECO:0000313" key="2">
    <source>
        <dbReference type="Proteomes" id="UP001280629"/>
    </source>
</evidence>
<gene>
    <name evidence="1" type="ORF">QT716_09590</name>
</gene>
<dbReference type="RefSeq" id="WP_317935840.1">
    <property type="nucleotide sequence ID" value="NZ_JAUBDH010000005.1"/>
</dbReference>
<reference evidence="1 2" key="1">
    <citation type="submission" date="2023-06" db="EMBL/GenBank/DDBJ databases">
        <title>Sporosarcina sp. nov., isolated from Korean traditional fermented seafood 'Jeotgal'.</title>
        <authorList>
            <person name="Yang A.-I."/>
            <person name="Shin N.-R."/>
        </authorList>
    </citation>
    <scope>NUCLEOTIDE SEQUENCE [LARGE SCALE GENOMIC DNA]</scope>
    <source>
        <strain evidence="1 2">KCTC3840</strain>
    </source>
</reference>
<keyword evidence="2" id="KW-1185">Reference proteome</keyword>
<evidence type="ECO:0000313" key="1">
    <source>
        <dbReference type="EMBL" id="MDW0110286.1"/>
    </source>
</evidence>
<proteinExistence type="predicted"/>
<organism evidence="1 2">
    <name type="scientific">Sporosarcina aquimarina</name>
    <dbReference type="NCBI Taxonomy" id="114975"/>
    <lineage>
        <taxon>Bacteria</taxon>
        <taxon>Bacillati</taxon>
        <taxon>Bacillota</taxon>
        <taxon>Bacilli</taxon>
        <taxon>Bacillales</taxon>
        <taxon>Caryophanaceae</taxon>
        <taxon>Sporosarcina</taxon>
    </lineage>
</organism>
<comment type="caution">
    <text evidence="1">The sequence shown here is derived from an EMBL/GenBank/DDBJ whole genome shotgun (WGS) entry which is preliminary data.</text>
</comment>